<dbReference type="KEGG" id="rain:Rai3103_08285"/>
<organism evidence="3 4">
    <name type="scientific">Raineyella fluvialis</name>
    <dbReference type="NCBI Taxonomy" id="2662261"/>
    <lineage>
        <taxon>Bacteria</taxon>
        <taxon>Bacillati</taxon>
        <taxon>Actinomycetota</taxon>
        <taxon>Actinomycetes</taxon>
        <taxon>Propionibacteriales</taxon>
        <taxon>Propionibacteriaceae</taxon>
        <taxon>Raineyella</taxon>
    </lineage>
</organism>
<dbReference type="CDD" id="cd06558">
    <property type="entry name" value="crotonase-like"/>
    <property type="match status" value="1"/>
</dbReference>
<dbReference type="GO" id="GO:0016829">
    <property type="term" value="F:lyase activity"/>
    <property type="evidence" value="ECO:0007669"/>
    <property type="project" value="UniProtKB-KW"/>
</dbReference>
<evidence type="ECO:0000256" key="1">
    <source>
        <dbReference type="ARBA" id="ARBA00005254"/>
    </source>
</evidence>
<comment type="similarity">
    <text evidence="1">Belongs to the enoyl-CoA hydratase/isomerase family.</text>
</comment>
<dbReference type="Gene3D" id="1.10.12.10">
    <property type="entry name" value="Lyase 2-enoyl-coa Hydratase, Chain A, domain 2"/>
    <property type="match status" value="1"/>
</dbReference>
<dbReference type="Proteomes" id="UP000386847">
    <property type="component" value="Chromosome"/>
</dbReference>
<reference evidence="3 4" key="1">
    <citation type="submission" date="2019-10" db="EMBL/GenBank/DDBJ databases">
        <title>Genomic analysis of Raineyella sp. CBA3103.</title>
        <authorList>
            <person name="Roh S.W."/>
        </authorList>
    </citation>
    <scope>NUCLEOTIDE SEQUENCE [LARGE SCALE GENOMIC DNA]</scope>
    <source>
        <strain evidence="3 4">CBA3103</strain>
    </source>
</reference>
<dbReference type="GO" id="GO:0006635">
    <property type="term" value="P:fatty acid beta-oxidation"/>
    <property type="evidence" value="ECO:0007669"/>
    <property type="project" value="TreeGrafter"/>
</dbReference>
<keyword evidence="4" id="KW-1185">Reference proteome</keyword>
<name>A0A5Q2F9L9_9ACTN</name>
<dbReference type="InterPro" id="IPR001753">
    <property type="entry name" value="Enoyl-CoA_hydra/iso"/>
</dbReference>
<sequence length="261" mass="27948">MRPVSETGELTLDIRGATALITIDHPRKRNAMTTPMWSAWPALMEQVVADPDIRVVVLTGAAGHFCAGADISELDTILDNDRPTLAHEAIARCPKPTIAAINGSCVGGGVLMAGACDMRIAGLSSRFGVPPANLGLVYPPIPLERLVRLIGPAATKYLVFTAELIGGERARHIGFVDELLPDDVVLHRALALADDIAKRSQLSIQATKDLVDRMVDRTLTDERVDAWMAQVAGSPDMAEGVAAFLERRRSHFTWNGAGLAG</sequence>
<dbReference type="SUPFAM" id="SSF52096">
    <property type="entry name" value="ClpP/crotonase"/>
    <property type="match status" value="1"/>
</dbReference>
<dbReference type="PANTHER" id="PTHR11941:SF127">
    <property type="entry name" value="ENOYL-COA HYDRATASE ECHA18 (ENOYL HYDRASE) (UNSATURATED ACYL-COA HYDRATASE) (CROTONASE)-RELATED"/>
    <property type="match status" value="1"/>
</dbReference>
<gene>
    <name evidence="3" type="ORF">Rai3103_08285</name>
</gene>
<accession>A0A5Q2F9L9</accession>
<protein>
    <submittedName>
        <fullName evidence="3">Enoyl-CoA hydratase/isomerase family protein</fullName>
    </submittedName>
</protein>
<dbReference type="PANTHER" id="PTHR11941">
    <property type="entry name" value="ENOYL-COA HYDRATASE-RELATED"/>
    <property type="match status" value="1"/>
</dbReference>
<dbReference type="AlphaFoldDB" id="A0A5Q2F9L9"/>
<dbReference type="InterPro" id="IPR029045">
    <property type="entry name" value="ClpP/crotonase-like_dom_sf"/>
</dbReference>
<keyword evidence="2" id="KW-0456">Lyase</keyword>
<evidence type="ECO:0000256" key="2">
    <source>
        <dbReference type="ARBA" id="ARBA00023239"/>
    </source>
</evidence>
<dbReference type="GO" id="GO:0016853">
    <property type="term" value="F:isomerase activity"/>
    <property type="evidence" value="ECO:0007669"/>
    <property type="project" value="UniProtKB-KW"/>
</dbReference>
<keyword evidence="3" id="KW-0413">Isomerase</keyword>
<dbReference type="Gene3D" id="3.90.226.10">
    <property type="entry name" value="2-enoyl-CoA Hydratase, Chain A, domain 1"/>
    <property type="match status" value="1"/>
</dbReference>
<evidence type="ECO:0000313" key="3">
    <source>
        <dbReference type="EMBL" id="QGF23670.1"/>
    </source>
</evidence>
<evidence type="ECO:0000313" key="4">
    <source>
        <dbReference type="Proteomes" id="UP000386847"/>
    </source>
</evidence>
<dbReference type="InterPro" id="IPR014748">
    <property type="entry name" value="Enoyl-CoA_hydra_C"/>
</dbReference>
<dbReference type="EMBL" id="CP045725">
    <property type="protein sequence ID" value="QGF23670.1"/>
    <property type="molecule type" value="Genomic_DNA"/>
</dbReference>
<dbReference type="Pfam" id="PF00378">
    <property type="entry name" value="ECH_1"/>
    <property type="match status" value="1"/>
</dbReference>
<proteinExistence type="inferred from homology"/>